<dbReference type="InterPro" id="IPR036866">
    <property type="entry name" value="RibonucZ/Hydroxyglut_hydro"/>
</dbReference>
<proteinExistence type="predicted"/>
<dbReference type="Proteomes" id="UP000323454">
    <property type="component" value="Unassembled WGS sequence"/>
</dbReference>
<dbReference type="PANTHER" id="PTHR43717">
    <property type="entry name" value="ANAEROBIC NITRIC OXIDE REDUCTASE FLAVORUBREDOXIN"/>
    <property type="match status" value="1"/>
</dbReference>
<evidence type="ECO:0000259" key="1">
    <source>
        <dbReference type="SMART" id="SM00849"/>
    </source>
</evidence>
<reference evidence="2 3" key="1">
    <citation type="submission" date="2019-09" db="EMBL/GenBank/DDBJ databases">
        <title>Goodfellowia gen. nov., a new genus of the Pseudonocardineae related to Actinoalloteichus, containing Goodfellowia coeruleoviolacea gen. nov., comb. nov. gen. nov., comb. nov.</title>
        <authorList>
            <person name="Labeda D."/>
        </authorList>
    </citation>
    <scope>NUCLEOTIDE SEQUENCE [LARGE SCALE GENOMIC DNA]</scope>
    <source>
        <strain evidence="2 3">AN110305</strain>
    </source>
</reference>
<accession>A0A5B2X5T7</accession>
<dbReference type="Pfam" id="PF19583">
    <property type="entry name" value="ODP"/>
    <property type="match status" value="1"/>
</dbReference>
<dbReference type="InterPro" id="IPR045761">
    <property type="entry name" value="ODP_dom"/>
</dbReference>
<dbReference type="SUPFAM" id="SSF56281">
    <property type="entry name" value="Metallo-hydrolase/oxidoreductase"/>
    <property type="match status" value="1"/>
</dbReference>
<dbReference type="GO" id="GO:0016787">
    <property type="term" value="F:hydrolase activity"/>
    <property type="evidence" value="ECO:0007669"/>
    <property type="project" value="UniProtKB-KW"/>
</dbReference>
<dbReference type="SMART" id="SM00849">
    <property type="entry name" value="Lactamase_B"/>
    <property type="match status" value="1"/>
</dbReference>
<name>A0A5B2X5T7_9PSEU</name>
<keyword evidence="2" id="KW-0378">Hydrolase</keyword>
<dbReference type="AlphaFoldDB" id="A0A5B2X5T7"/>
<dbReference type="OrthoDB" id="3865988at2"/>
<gene>
    <name evidence="2" type="ORF">F0L68_23045</name>
</gene>
<keyword evidence="3" id="KW-1185">Reference proteome</keyword>
<organism evidence="2 3">
    <name type="scientific">Solihabitans fulvus</name>
    <dbReference type="NCBI Taxonomy" id="1892852"/>
    <lineage>
        <taxon>Bacteria</taxon>
        <taxon>Bacillati</taxon>
        <taxon>Actinomycetota</taxon>
        <taxon>Actinomycetes</taxon>
        <taxon>Pseudonocardiales</taxon>
        <taxon>Pseudonocardiaceae</taxon>
        <taxon>Solihabitans</taxon>
    </lineage>
</organism>
<evidence type="ECO:0000313" key="3">
    <source>
        <dbReference type="Proteomes" id="UP000323454"/>
    </source>
</evidence>
<dbReference type="PANTHER" id="PTHR43717:SF1">
    <property type="entry name" value="ANAEROBIC NITRIC OXIDE REDUCTASE FLAVORUBREDOXIN"/>
    <property type="match status" value="1"/>
</dbReference>
<comment type="caution">
    <text evidence="2">The sequence shown here is derived from an EMBL/GenBank/DDBJ whole genome shotgun (WGS) entry which is preliminary data.</text>
</comment>
<dbReference type="InterPro" id="IPR001279">
    <property type="entry name" value="Metallo-B-lactamas"/>
</dbReference>
<sequence>MLKPYLAAPDTYALPSALPIVGAGVLPVHAYVIRAEEPVLIDAGLPIDKGAFEAELWNLIDPADLRWIFVTHDDRDHIGSLTEILAAAPKATLVTNQLSVDRIAEYWNVPAHRVRTVNTGRSLDLGDRRITVVRPPAYDSPSTLAVYDHKLDTLFSADSFGTVLPEFAESAQDVSESDYFDGLALFTRANAPWTALVDQNKFDRVIDDIRKLNPGRILSSHGPIAAGRTDALLTAMRSIPSMTPWLPPEDVEVEAVLERHEAELAALRDVAAP</sequence>
<feature type="domain" description="Metallo-beta-lactamase" evidence="1">
    <location>
        <begin position="27"/>
        <end position="221"/>
    </location>
</feature>
<dbReference type="Gene3D" id="3.60.15.10">
    <property type="entry name" value="Ribonuclease Z/Hydroxyacylglutathione hydrolase-like"/>
    <property type="match status" value="1"/>
</dbReference>
<protein>
    <submittedName>
        <fullName evidence="2">MBL fold metallo-hydrolase</fullName>
    </submittedName>
</protein>
<reference evidence="2 3" key="2">
    <citation type="submission" date="2019-09" db="EMBL/GenBank/DDBJ databases">
        <authorList>
            <person name="Jin C."/>
        </authorList>
    </citation>
    <scope>NUCLEOTIDE SEQUENCE [LARGE SCALE GENOMIC DNA]</scope>
    <source>
        <strain evidence="2 3">AN110305</strain>
    </source>
</reference>
<dbReference type="RefSeq" id="WP_149851713.1">
    <property type="nucleotide sequence ID" value="NZ_VUOB01000041.1"/>
</dbReference>
<dbReference type="EMBL" id="VUOB01000041">
    <property type="protein sequence ID" value="KAA2258717.1"/>
    <property type="molecule type" value="Genomic_DNA"/>
</dbReference>
<evidence type="ECO:0000313" key="2">
    <source>
        <dbReference type="EMBL" id="KAA2258717.1"/>
    </source>
</evidence>